<reference evidence="1" key="1">
    <citation type="journal article" date="2022" name="Int. J. Mol. Sci.">
        <title>Draft Genome of Tanacetum Coccineum: Genomic Comparison of Closely Related Tanacetum-Family Plants.</title>
        <authorList>
            <person name="Yamashiro T."/>
            <person name="Shiraishi A."/>
            <person name="Nakayama K."/>
            <person name="Satake H."/>
        </authorList>
    </citation>
    <scope>NUCLEOTIDE SEQUENCE</scope>
</reference>
<evidence type="ECO:0000313" key="1">
    <source>
        <dbReference type="EMBL" id="GJT90463.1"/>
    </source>
</evidence>
<comment type="caution">
    <text evidence="1">The sequence shown here is derived from an EMBL/GenBank/DDBJ whole genome shotgun (WGS) entry which is preliminary data.</text>
</comment>
<dbReference type="EMBL" id="BQNB010019922">
    <property type="protein sequence ID" value="GJT90463.1"/>
    <property type="molecule type" value="Genomic_DNA"/>
</dbReference>
<evidence type="ECO:0000313" key="2">
    <source>
        <dbReference type="Proteomes" id="UP001151760"/>
    </source>
</evidence>
<protein>
    <submittedName>
        <fullName evidence="1">Uncharacterized protein</fullName>
    </submittedName>
</protein>
<keyword evidence="2" id="KW-1185">Reference proteome</keyword>
<dbReference type="Proteomes" id="UP001151760">
    <property type="component" value="Unassembled WGS sequence"/>
</dbReference>
<accession>A0ABQ5HRS2</accession>
<sequence>MLVSLILDCSDARKEIRSIGSRELRPDENEGPWHLYNVNASHRHESLCAPDGNLVPGEAAVEMTYLHRCAVCDQDTSVGGGSGWGLISDAAMESLVHRIVTVVRSDWEWPISNVNRGGAKRTYLSMMSAVLLVEILVAKPILSCSDEI</sequence>
<gene>
    <name evidence="1" type="ORF">Tco_1079308</name>
</gene>
<organism evidence="1 2">
    <name type="scientific">Tanacetum coccineum</name>
    <dbReference type="NCBI Taxonomy" id="301880"/>
    <lineage>
        <taxon>Eukaryota</taxon>
        <taxon>Viridiplantae</taxon>
        <taxon>Streptophyta</taxon>
        <taxon>Embryophyta</taxon>
        <taxon>Tracheophyta</taxon>
        <taxon>Spermatophyta</taxon>
        <taxon>Magnoliopsida</taxon>
        <taxon>eudicotyledons</taxon>
        <taxon>Gunneridae</taxon>
        <taxon>Pentapetalae</taxon>
        <taxon>asterids</taxon>
        <taxon>campanulids</taxon>
        <taxon>Asterales</taxon>
        <taxon>Asteraceae</taxon>
        <taxon>Asteroideae</taxon>
        <taxon>Anthemideae</taxon>
        <taxon>Anthemidinae</taxon>
        <taxon>Tanacetum</taxon>
    </lineage>
</organism>
<name>A0ABQ5HRS2_9ASTR</name>
<proteinExistence type="predicted"/>
<reference evidence="1" key="2">
    <citation type="submission" date="2022-01" db="EMBL/GenBank/DDBJ databases">
        <authorList>
            <person name="Yamashiro T."/>
            <person name="Shiraishi A."/>
            <person name="Satake H."/>
            <person name="Nakayama K."/>
        </authorList>
    </citation>
    <scope>NUCLEOTIDE SEQUENCE</scope>
</reference>